<evidence type="ECO:0000256" key="39">
    <source>
        <dbReference type="ARBA" id="ARBA00048939"/>
    </source>
</evidence>
<evidence type="ECO:0000256" key="26">
    <source>
        <dbReference type="ARBA" id="ARBA00048015"/>
    </source>
</evidence>
<evidence type="ECO:0000256" key="21">
    <source>
        <dbReference type="ARBA" id="ARBA00047324"/>
    </source>
</evidence>
<comment type="catalytic activity">
    <reaction evidence="23">
        <text>1-(9Z-octadecenoyl)-glycerol + H2O = glycerol + (9Z)-octadecenoate + H(+)</text>
        <dbReference type="Rhea" id="RHEA:38487"/>
        <dbReference type="ChEBI" id="CHEBI:15377"/>
        <dbReference type="ChEBI" id="CHEBI:15378"/>
        <dbReference type="ChEBI" id="CHEBI:17754"/>
        <dbReference type="ChEBI" id="CHEBI:30823"/>
        <dbReference type="ChEBI" id="CHEBI:75342"/>
    </reaction>
    <physiologicalReaction direction="left-to-right" evidence="23">
        <dbReference type="Rhea" id="RHEA:38488"/>
    </physiologicalReaction>
</comment>
<evidence type="ECO:0000256" key="10">
    <source>
        <dbReference type="ARBA" id="ARBA00023098"/>
    </source>
</evidence>
<keyword evidence="8" id="KW-0378">Hydrolase</keyword>
<keyword evidence="9" id="KW-1133">Transmembrane helix</keyword>
<reference evidence="43" key="2">
    <citation type="submission" date="2022-06" db="UniProtKB">
        <authorList>
            <consortium name="EnsemblMetazoa"/>
        </authorList>
    </citation>
    <scope>IDENTIFICATION</scope>
</reference>
<dbReference type="InterPro" id="IPR035547">
    <property type="entry name" value="Phospholipase_B"/>
</dbReference>
<comment type="catalytic activity">
    <reaction evidence="26">
        <text>1-hexadecanoyl-2-(9Z-octadecenoyl)-sn-glycero-3-phospho-(1'-sn-glycerol) + H2O = 1-hexadecanoyl-sn-glycero-3-phospho-(1'-sn-glycerol) + (9Z)-octadecenoate + H(+)</text>
        <dbReference type="Rhea" id="RHEA:40919"/>
        <dbReference type="ChEBI" id="CHEBI:15377"/>
        <dbReference type="ChEBI" id="CHEBI:15378"/>
        <dbReference type="ChEBI" id="CHEBI:30823"/>
        <dbReference type="ChEBI" id="CHEBI:72841"/>
        <dbReference type="ChEBI" id="CHEBI:75158"/>
    </reaction>
    <physiologicalReaction direction="left-to-right" evidence="26">
        <dbReference type="Rhea" id="RHEA:40920"/>
    </physiologicalReaction>
</comment>
<dbReference type="InterPro" id="IPR001087">
    <property type="entry name" value="GDSL"/>
</dbReference>
<keyword evidence="44" id="KW-1185">Reference proteome</keyword>
<comment type="catalytic activity">
    <reaction evidence="27">
        <text>a 1-O-alkyl-2-acyl-sn-glycero-3-phosphocholine + H2O = a 1-O-alkyl-sn-glycero-3-phosphocholine + a fatty acid + H(+)</text>
        <dbReference type="Rhea" id="RHEA:36231"/>
        <dbReference type="ChEBI" id="CHEBI:15377"/>
        <dbReference type="ChEBI" id="CHEBI:15378"/>
        <dbReference type="ChEBI" id="CHEBI:28868"/>
        <dbReference type="ChEBI" id="CHEBI:30909"/>
        <dbReference type="ChEBI" id="CHEBI:36702"/>
        <dbReference type="EC" id="3.1.1.4"/>
    </reaction>
    <physiologicalReaction direction="left-to-right" evidence="27">
        <dbReference type="Rhea" id="RHEA:36232"/>
    </physiologicalReaction>
</comment>
<evidence type="ECO:0000256" key="16">
    <source>
        <dbReference type="ARBA" id="ARBA00029723"/>
    </source>
</evidence>
<comment type="catalytic activity">
    <reaction evidence="34">
        <text>1-hexadecanoyl-2-(9Z-octadecenoyl)-sn-glycero-3-phosphoethanolamine + H2O = 1-hexadecanoyl-sn-glycero-3-phosphoethanolamine + (9Z)-octadecenoate + H(+)</text>
        <dbReference type="Rhea" id="RHEA:40911"/>
        <dbReference type="ChEBI" id="CHEBI:15377"/>
        <dbReference type="ChEBI" id="CHEBI:15378"/>
        <dbReference type="ChEBI" id="CHEBI:30823"/>
        <dbReference type="ChEBI" id="CHEBI:73004"/>
        <dbReference type="ChEBI" id="CHEBI:73007"/>
    </reaction>
    <physiologicalReaction direction="left-to-right" evidence="34">
        <dbReference type="Rhea" id="RHEA:40912"/>
    </physiologicalReaction>
</comment>
<comment type="similarity">
    <text evidence="2">Belongs to the 'GDSL' lipolytic enzyme family. Phospholipase B1 subfamily.</text>
</comment>
<evidence type="ECO:0000256" key="14">
    <source>
        <dbReference type="ARBA" id="ARBA00023408"/>
    </source>
</evidence>
<evidence type="ECO:0000256" key="8">
    <source>
        <dbReference type="ARBA" id="ARBA00022801"/>
    </source>
</evidence>
<keyword evidence="10" id="KW-0443">Lipid metabolism</keyword>
<comment type="catalytic activity">
    <reaction evidence="29">
        <text>1,2-dihexadecanoyl-sn-glycero-3-phosphocholine + H2O = 1-hexadecanoyl-sn-glycero-3-phosphocholine + hexadecanoate + H(+)</text>
        <dbReference type="Rhea" id="RHEA:41223"/>
        <dbReference type="ChEBI" id="CHEBI:7896"/>
        <dbReference type="ChEBI" id="CHEBI:15377"/>
        <dbReference type="ChEBI" id="CHEBI:15378"/>
        <dbReference type="ChEBI" id="CHEBI:72998"/>
        <dbReference type="ChEBI" id="CHEBI:72999"/>
    </reaction>
    <physiologicalReaction direction="left-to-right" evidence="29">
        <dbReference type="Rhea" id="RHEA:41224"/>
    </physiologicalReaction>
</comment>
<evidence type="ECO:0000256" key="41">
    <source>
        <dbReference type="ARBA" id="ARBA00049372"/>
    </source>
</evidence>
<evidence type="ECO:0000256" key="34">
    <source>
        <dbReference type="ARBA" id="ARBA00048613"/>
    </source>
</evidence>
<accession>A0A8R2NL49</accession>
<evidence type="ECO:0000313" key="43">
    <source>
        <dbReference type="EnsemblMetazoa" id="XP_029342415.1"/>
    </source>
</evidence>
<proteinExistence type="inferred from homology"/>
<evidence type="ECO:0000256" key="9">
    <source>
        <dbReference type="ARBA" id="ARBA00022989"/>
    </source>
</evidence>
<dbReference type="KEGG" id="api:100162073"/>
<dbReference type="RefSeq" id="XP_001949903.1">
    <property type="nucleotide sequence ID" value="XM_001949868.4"/>
</dbReference>
<keyword evidence="12" id="KW-0325">Glycoprotein</keyword>
<comment type="catalytic activity">
    <reaction evidence="22">
        <text>1,3-dihexadecanoyl-2-(9Z-octadecenoyl)glycerol + H2O = 1-hexadecanoyl-2-(9Z-octadecenoyl)-glycerol + hexadecanoate + H(+)</text>
        <dbReference type="Rhea" id="RHEA:40979"/>
        <dbReference type="ChEBI" id="CHEBI:7896"/>
        <dbReference type="ChEBI" id="CHEBI:15377"/>
        <dbReference type="ChEBI" id="CHEBI:15378"/>
        <dbReference type="ChEBI" id="CHEBI:75585"/>
        <dbReference type="ChEBI" id="CHEBI:75688"/>
    </reaction>
    <physiologicalReaction direction="left-to-right" evidence="22">
        <dbReference type="Rhea" id="RHEA:40980"/>
    </physiologicalReaction>
</comment>
<keyword evidence="4" id="KW-1003">Cell membrane</keyword>
<comment type="catalytic activity">
    <reaction evidence="38">
        <text>1-O-hexadecyl-2-(9Z)-octadecenoyl-sn-glycero-3-phosphocholine + H2O = 1-O-hexadecyl-sn-glycero-3-phosphocholine + (9Z)-octadecenoate + H(+)</text>
        <dbReference type="Rhea" id="RHEA:40915"/>
        <dbReference type="ChEBI" id="CHEBI:15377"/>
        <dbReference type="ChEBI" id="CHEBI:15378"/>
        <dbReference type="ChEBI" id="CHEBI:30823"/>
        <dbReference type="ChEBI" id="CHEBI:34112"/>
        <dbReference type="ChEBI" id="CHEBI:64496"/>
    </reaction>
    <physiologicalReaction direction="left-to-right" evidence="38">
        <dbReference type="Rhea" id="RHEA:40916"/>
    </physiologicalReaction>
</comment>
<evidence type="ECO:0000256" key="3">
    <source>
        <dbReference type="ARBA" id="ARBA00015133"/>
    </source>
</evidence>
<evidence type="ECO:0000256" key="23">
    <source>
        <dbReference type="ARBA" id="ARBA00047438"/>
    </source>
</evidence>
<evidence type="ECO:0000256" key="11">
    <source>
        <dbReference type="ARBA" id="ARBA00023136"/>
    </source>
</evidence>
<evidence type="ECO:0000256" key="36">
    <source>
        <dbReference type="ARBA" id="ARBA00048699"/>
    </source>
</evidence>
<evidence type="ECO:0000256" key="4">
    <source>
        <dbReference type="ARBA" id="ARBA00022475"/>
    </source>
</evidence>
<dbReference type="PANTHER" id="PTHR21325:SF31">
    <property type="entry name" value="GH22081P-RELATED"/>
    <property type="match status" value="1"/>
</dbReference>
<evidence type="ECO:0000256" key="40">
    <source>
        <dbReference type="ARBA" id="ARBA00049363"/>
    </source>
</evidence>
<evidence type="ECO:0000256" key="35">
    <source>
        <dbReference type="ARBA" id="ARBA00048656"/>
    </source>
</evidence>
<comment type="catalytic activity">
    <reaction evidence="42">
        <text>2-(9Z-octadecenoyl)-glycerol + H2O = glycerol + (9Z)-octadecenoate + H(+)</text>
        <dbReference type="Rhea" id="RHEA:38491"/>
        <dbReference type="ChEBI" id="CHEBI:15377"/>
        <dbReference type="ChEBI" id="CHEBI:15378"/>
        <dbReference type="ChEBI" id="CHEBI:17754"/>
        <dbReference type="ChEBI" id="CHEBI:30823"/>
        <dbReference type="ChEBI" id="CHEBI:73990"/>
    </reaction>
    <physiologicalReaction direction="left-to-right" evidence="42">
        <dbReference type="Rhea" id="RHEA:38492"/>
    </physiologicalReaction>
</comment>
<evidence type="ECO:0000256" key="28">
    <source>
        <dbReference type="ARBA" id="ARBA00048058"/>
    </source>
</evidence>
<keyword evidence="11" id="KW-0472">Membrane</keyword>
<evidence type="ECO:0000256" key="5">
    <source>
        <dbReference type="ARBA" id="ARBA00022692"/>
    </source>
</evidence>
<evidence type="ECO:0000256" key="19">
    <source>
        <dbReference type="ARBA" id="ARBA00033022"/>
    </source>
</evidence>
<evidence type="ECO:0000256" key="12">
    <source>
        <dbReference type="ARBA" id="ARBA00023180"/>
    </source>
</evidence>
<evidence type="ECO:0000256" key="18">
    <source>
        <dbReference type="ARBA" id="ARBA00031485"/>
    </source>
</evidence>
<evidence type="ECO:0000256" key="2">
    <source>
        <dbReference type="ARBA" id="ARBA00009979"/>
    </source>
</evidence>
<comment type="catalytic activity">
    <reaction evidence="41">
        <text>1,3-di-(9Z-octadecenoyl)-glycerol + H2O = 1-(9Z-octadecenoyl)-glycerol + (9Z)-octadecenoate + H(+)</text>
        <dbReference type="Rhea" id="RHEA:39939"/>
        <dbReference type="ChEBI" id="CHEBI:15377"/>
        <dbReference type="ChEBI" id="CHEBI:15378"/>
        <dbReference type="ChEBI" id="CHEBI:30823"/>
        <dbReference type="ChEBI" id="CHEBI:75342"/>
        <dbReference type="ChEBI" id="CHEBI:75735"/>
    </reaction>
    <physiologicalReaction direction="left-to-right" evidence="41">
        <dbReference type="Rhea" id="RHEA:39940"/>
    </physiologicalReaction>
</comment>
<dbReference type="InterPro" id="IPR036514">
    <property type="entry name" value="SGNH_hydro_sf"/>
</dbReference>
<dbReference type="EnsemblMetazoa" id="XM_001949868.5">
    <property type="protein sequence ID" value="XP_001949903.1"/>
    <property type="gene ID" value="LOC100162073"/>
</dbReference>
<evidence type="ECO:0000256" key="22">
    <source>
        <dbReference type="ARBA" id="ARBA00047363"/>
    </source>
</evidence>
<dbReference type="GO" id="GO:0016324">
    <property type="term" value="C:apical plasma membrane"/>
    <property type="evidence" value="ECO:0007669"/>
    <property type="project" value="UniProtKB-SubCell"/>
</dbReference>
<evidence type="ECO:0000256" key="17">
    <source>
        <dbReference type="ARBA" id="ARBA00031182"/>
    </source>
</evidence>
<dbReference type="Gene3D" id="3.40.50.1110">
    <property type="entry name" value="SGNH hydrolase"/>
    <property type="match status" value="1"/>
</dbReference>
<dbReference type="GO" id="GO:0006644">
    <property type="term" value="P:phospholipid metabolic process"/>
    <property type="evidence" value="ECO:0007669"/>
    <property type="project" value="TreeGrafter"/>
</dbReference>
<evidence type="ECO:0000256" key="42">
    <source>
        <dbReference type="ARBA" id="ARBA00049461"/>
    </source>
</evidence>
<evidence type="ECO:0000256" key="38">
    <source>
        <dbReference type="ARBA" id="ARBA00048872"/>
    </source>
</evidence>
<evidence type="ECO:0000256" key="7">
    <source>
        <dbReference type="ARBA" id="ARBA00022737"/>
    </source>
</evidence>
<dbReference type="FunFam" id="3.40.50.1110:FF:000005">
    <property type="entry name" value="Phospholipase B1"/>
    <property type="match status" value="1"/>
</dbReference>
<comment type="catalytic activity">
    <reaction evidence="24">
        <text>1-hexadecanoyl-2-(9Z)-octadecenoyl-3-octadecanoyl-sn-glycerol + H2O = 1-hexadecanoyl-2-(9Z-octadecenoyl)-sn-glycerol + octadecanoate + H(+)</text>
        <dbReference type="Rhea" id="RHEA:41111"/>
        <dbReference type="ChEBI" id="CHEBI:15377"/>
        <dbReference type="ChEBI" id="CHEBI:15378"/>
        <dbReference type="ChEBI" id="CHEBI:25629"/>
        <dbReference type="ChEBI" id="CHEBI:75466"/>
        <dbReference type="ChEBI" id="CHEBI:77623"/>
    </reaction>
    <physiologicalReaction direction="left-to-right" evidence="24">
        <dbReference type="Rhea" id="RHEA:41112"/>
    </physiologicalReaction>
</comment>
<comment type="subcellular location">
    <subcellularLocation>
        <location evidence="1">Apical cell membrane</location>
        <topology evidence="1">Single-pass type I membrane protein</topology>
    </subcellularLocation>
</comment>
<organism evidence="43 44">
    <name type="scientific">Acyrthosiphon pisum</name>
    <name type="common">Pea aphid</name>
    <dbReference type="NCBI Taxonomy" id="7029"/>
    <lineage>
        <taxon>Eukaryota</taxon>
        <taxon>Metazoa</taxon>
        <taxon>Ecdysozoa</taxon>
        <taxon>Arthropoda</taxon>
        <taxon>Hexapoda</taxon>
        <taxon>Insecta</taxon>
        <taxon>Pterygota</taxon>
        <taxon>Neoptera</taxon>
        <taxon>Paraneoptera</taxon>
        <taxon>Hemiptera</taxon>
        <taxon>Sternorrhyncha</taxon>
        <taxon>Aphidomorpha</taxon>
        <taxon>Aphidoidea</taxon>
        <taxon>Aphididae</taxon>
        <taxon>Macrosiphini</taxon>
        <taxon>Acyrthosiphon</taxon>
    </lineage>
</organism>
<evidence type="ECO:0000256" key="1">
    <source>
        <dbReference type="ARBA" id="ARBA00004247"/>
    </source>
</evidence>
<dbReference type="GeneID" id="100162073"/>
<comment type="catalytic activity">
    <reaction evidence="39">
        <text>1-hexadecanoyl-2-(9Z)-octadecenoyl-3-octadecanoyl-sn-glycerol + H2O = 1-hexadecanoyl-3-octadecanoyl-sn-glycerol + (9Z)-octadecenoate + H(+)</text>
        <dbReference type="Rhea" id="RHEA:41103"/>
        <dbReference type="ChEBI" id="CHEBI:15377"/>
        <dbReference type="ChEBI" id="CHEBI:15378"/>
        <dbReference type="ChEBI" id="CHEBI:30823"/>
        <dbReference type="ChEBI" id="CHEBI:77623"/>
        <dbReference type="ChEBI" id="CHEBI:77624"/>
    </reaction>
    <physiologicalReaction direction="left-to-right" evidence="39">
        <dbReference type="Rhea" id="RHEA:41104"/>
    </physiologicalReaction>
</comment>
<evidence type="ECO:0000256" key="29">
    <source>
        <dbReference type="ARBA" id="ARBA00048227"/>
    </source>
</evidence>
<name>A0A8R2NL49_ACYPI</name>
<dbReference type="PANTHER" id="PTHR21325">
    <property type="entry name" value="PHOSPHOLIPASE B, PLB1"/>
    <property type="match status" value="1"/>
</dbReference>
<comment type="catalytic activity">
    <reaction evidence="31">
        <text>1-octadecanoyl-2-(9Z,12Z)-octadecadienoyl-sn-glycerol + H2O = 1-octadecanoyl-sn-glycerol + (9Z,12Z)-octadecadienoate + H(+)</text>
        <dbReference type="Rhea" id="RHEA:40927"/>
        <dbReference type="ChEBI" id="CHEBI:15377"/>
        <dbReference type="ChEBI" id="CHEBI:15378"/>
        <dbReference type="ChEBI" id="CHEBI:30245"/>
        <dbReference type="ChEBI" id="CHEBI:75550"/>
        <dbReference type="ChEBI" id="CHEBI:77097"/>
    </reaction>
    <physiologicalReaction direction="left-to-right" evidence="31">
        <dbReference type="Rhea" id="RHEA:40928"/>
    </physiologicalReaction>
</comment>
<evidence type="ECO:0000256" key="20">
    <source>
        <dbReference type="ARBA" id="ARBA00045916"/>
    </source>
</evidence>
<keyword evidence="5" id="KW-0812">Transmembrane</keyword>
<comment type="catalytic activity">
    <reaction evidence="35">
        <text>1-hexadecanoyl-sn-glycero-3-phosphocholine + H2O = sn-glycerol 3-phosphocholine + hexadecanoate + H(+)</text>
        <dbReference type="Rhea" id="RHEA:40435"/>
        <dbReference type="ChEBI" id="CHEBI:7896"/>
        <dbReference type="ChEBI" id="CHEBI:15377"/>
        <dbReference type="ChEBI" id="CHEBI:15378"/>
        <dbReference type="ChEBI" id="CHEBI:16870"/>
        <dbReference type="ChEBI" id="CHEBI:72998"/>
    </reaction>
    <physiologicalReaction direction="left-to-right" evidence="35">
        <dbReference type="Rhea" id="RHEA:40436"/>
    </physiologicalReaction>
</comment>
<evidence type="ECO:0000256" key="13">
    <source>
        <dbReference type="ARBA" id="ARBA00023369"/>
    </source>
</evidence>
<dbReference type="Proteomes" id="UP000007819">
    <property type="component" value="Chromosome A1"/>
</dbReference>
<evidence type="ECO:0000256" key="15">
    <source>
        <dbReference type="ARBA" id="ARBA00023422"/>
    </source>
</evidence>
<comment type="catalytic activity">
    <reaction evidence="15">
        <text>a 1,2-diacyl-sn-glycero-3-phosphocholine + H2O = a 1-acyl-sn-glycero-3-phosphocholine + a fatty acid + H(+)</text>
        <dbReference type="Rhea" id="RHEA:15801"/>
        <dbReference type="ChEBI" id="CHEBI:15377"/>
        <dbReference type="ChEBI" id="CHEBI:15378"/>
        <dbReference type="ChEBI" id="CHEBI:28868"/>
        <dbReference type="ChEBI" id="CHEBI:57643"/>
        <dbReference type="ChEBI" id="CHEBI:58168"/>
        <dbReference type="EC" id="3.1.1.4"/>
    </reaction>
    <physiologicalReaction direction="left-to-right" evidence="15">
        <dbReference type="Rhea" id="RHEA:15802"/>
    </physiologicalReaction>
</comment>
<evidence type="ECO:0000256" key="25">
    <source>
        <dbReference type="ARBA" id="ARBA00048011"/>
    </source>
</evidence>
<evidence type="ECO:0000256" key="37">
    <source>
        <dbReference type="ARBA" id="ARBA00048869"/>
    </source>
</evidence>
<reference evidence="44" key="1">
    <citation type="submission" date="2010-06" db="EMBL/GenBank/DDBJ databases">
        <authorList>
            <person name="Jiang H."/>
            <person name="Abraham K."/>
            <person name="Ali S."/>
            <person name="Alsbrooks S.L."/>
            <person name="Anim B.N."/>
            <person name="Anosike U.S."/>
            <person name="Attaway T."/>
            <person name="Bandaranaike D.P."/>
            <person name="Battles P.K."/>
            <person name="Bell S.N."/>
            <person name="Bell A.V."/>
            <person name="Beltran B."/>
            <person name="Bickham C."/>
            <person name="Bustamante Y."/>
            <person name="Caleb T."/>
            <person name="Canada A."/>
            <person name="Cardenas V."/>
            <person name="Carter K."/>
            <person name="Chacko J."/>
            <person name="Chandrabose M.N."/>
            <person name="Chavez D."/>
            <person name="Chavez A."/>
            <person name="Chen L."/>
            <person name="Chu H.-S."/>
            <person name="Claassen K.J."/>
            <person name="Cockrell R."/>
            <person name="Collins M."/>
            <person name="Cooper J.A."/>
            <person name="Cree A."/>
            <person name="Curry S.M."/>
            <person name="Da Y."/>
            <person name="Dao M.D."/>
            <person name="Das B."/>
            <person name="Davila M.-L."/>
            <person name="Davy-Carroll L."/>
            <person name="Denson S."/>
            <person name="Dinh H."/>
            <person name="Ebong V.E."/>
            <person name="Edwards J.R."/>
            <person name="Egan A."/>
            <person name="El-Daye J."/>
            <person name="Escobedo L."/>
            <person name="Fernandez S."/>
            <person name="Fernando P.R."/>
            <person name="Flagg N."/>
            <person name="Forbes L.D."/>
            <person name="Fowler R.G."/>
            <person name="Fu Q."/>
            <person name="Gabisi R.A."/>
            <person name="Ganer J."/>
            <person name="Garbino Pronczuk A."/>
            <person name="Garcia R.M."/>
            <person name="Garner T."/>
            <person name="Garrett T.E."/>
            <person name="Gonzalez D.A."/>
            <person name="Hamid H."/>
            <person name="Hawkins E.S."/>
            <person name="Hirani K."/>
            <person name="Hogues M.E."/>
            <person name="Hollins B."/>
            <person name="Hsiao C.-H."/>
            <person name="Jabil R."/>
            <person name="James M.L."/>
            <person name="Jhangiani S.N."/>
            <person name="Johnson B."/>
            <person name="Johnson Q."/>
            <person name="Joshi V."/>
            <person name="Kalu J.B."/>
            <person name="Kam C."/>
            <person name="Kashfia A."/>
            <person name="Keebler J."/>
            <person name="Kisamo H."/>
            <person name="Kovar C.L."/>
            <person name="Lago L.A."/>
            <person name="Lai C.-Y."/>
            <person name="Laidlaw J."/>
            <person name="Lara F."/>
            <person name="Le T.-K."/>
            <person name="Lee S.L."/>
            <person name="Legall F.H."/>
            <person name="Lemon S.J."/>
            <person name="Lewis L.R."/>
            <person name="Li B."/>
            <person name="Liu Y."/>
            <person name="Liu Y.-S."/>
            <person name="Lopez J."/>
            <person name="Lozado R.J."/>
            <person name="Lu J."/>
            <person name="Madu R.C."/>
            <person name="Maheshwari M."/>
            <person name="Maheshwari R."/>
            <person name="Malloy K."/>
            <person name="Martinez E."/>
            <person name="Mathew T."/>
            <person name="Mercado I.C."/>
            <person name="Mercado C."/>
            <person name="Meyer B."/>
            <person name="Montgomery K."/>
            <person name="Morgan M.B."/>
            <person name="Munidasa M."/>
            <person name="Nazareth L.V."/>
            <person name="Nelson J."/>
            <person name="Ng B.M."/>
            <person name="Nguyen N.B."/>
            <person name="Nguyen P.Q."/>
            <person name="Nguyen T."/>
            <person name="Obregon M."/>
            <person name="Okwuonu G.O."/>
            <person name="Onwere C.G."/>
            <person name="Orozco G."/>
            <person name="Parra A."/>
            <person name="Patel S."/>
            <person name="Patil S."/>
            <person name="Perez A."/>
            <person name="Perez Y."/>
            <person name="Pham C."/>
            <person name="Primus E.L."/>
            <person name="Pu L.-L."/>
            <person name="Puazo M."/>
            <person name="Qin X."/>
            <person name="Quiroz J.B."/>
            <person name="Reese J."/>
            <person name="Richards S."/>
            <person name="Rives C.M."/>
            <person name="Robberts R."/>
            <person name="Ruiz S.J."/>
            <person name="Ruiz M.J."/>
            <person name="Santibanez J."/>
            <person name="Schneider B.W."/>
            <person name="Sisson I."/>
            <person name="Smith M."/>
            <person name="Sodergren E."/>
            <person name="Song X.-Z."/>
            <person name="Song B.B."/>
            <person name="Summersgill H."/>
            <person name="Thelus R."/>
            <person name="Thornton R.D."/>
            <person name="Trejos Z.Y."/>
            <person name="Usmani K."/>
            <person name="Vattathil S."/>
            <person name="Villasana D."/>
            <person name="Walker D.L."/>
            <person name="Wang S."/>
            <person name="Wang K."/>
            <person name="White C.S."/>
            <person name="Williams A.C."/>
            <person name="Williamson J."/>
            <person name="Wilson K."/>
            <person name="Woghiren I.O."/>
            <person name="Woodworth J.R."/>
            <person name="Worley K.C."/>
            <person name="Wright R.A."/>
            <person name="Wu W."/>
            <person name="Young L."/>
            <person name="Zhang L."/>
            <person name="Zhang J."/>
            <person name="Zhu Y."/>
            <person name="Muzny D.M."/>
            <person name="Weinstock G."/>
            <person name="Gibbs R.A."/>
        </authorList>
    </citation>
    <scope>NUCLEOTIDE SEQUENCE [LARGE SCALE GENOMIC DNA]</scope>
    <source>
        <strain evidence="44">LSR1</strain>
    </source>
</reference>
<comment type="catalytic activity">
    <reaction evidence="32">
        <text>1,2,3-tri-(9Z-octadecenoyl)-glycerol + H2O = di-(9Z)-octadecenoylglycerol + (9Z)-octadecenoate + H(+)</text>
        <dbReference type="Rhea" id="RHEA:38575"/>
        <dbReference type="ChEBI" id="CHEBI:15377"/>
        <dbReference type="ChEBI" id="CHEBI:15378"/>
        <dbReference type="ChEBI" id="CHEBI:30823"/>
        <dbReference type="ChEBI" id="CHEBI:53753"/>
        <dbReference type="ChEBI" id="CHEBI:75945"/>
    </reaction>
    <physiologicalReaction direction="left-to-right" evidence="32">
        <dbReference type="Rhea" id="RHEA:38576"/>
    </physiologicalReaction>
</comment>
<dbReference type="CDD" id="cd01824">
    <property type="entry name" value="Phospholipase_B_like"/>
    <property type="match status" value="1"/>
</dbReference>
<keyword evidence="6" id="KW-0732">Signal</keyword>
<dbReference type="EnsemblMetazoa" id="XM_029486555.1">
    <property type="protein sequence ID" value="XP_029342415.1"/>
    <property type="gene ID" value="LOC100162073"/>
</dbReference>
<comment type="catalytic activity">
    <reaction evidence="37">
        <text>1,3-dihexadecanoyl-2-(9Z-octadecenoyl)glycerol + H2O = 1,3-dihexadecanoylglycerol + (9Z)-octadecenoate + H(+)</text>
        <dbReference type="Rhea" id="RHEA:40983"/>
        <dbReference type="ChEBI" id="CHEBI:15377"/>
        <dbReference type="ChEBI" id="CHEBI:15378"/>
        <dbReference type="ChEBI" id="CHEBI:30823"/>
        <dbReference type="ChEBI" id="CHEBI:75688"/>
        <dbReference type="ChEBI" id="CHEBI:77619"/>
    </reaction>
    <physiologicalReaction direction="left-to-right" evidence="37">
        <dbReference type="Rhea" id="RHEA:40984"/>
    </physiologicalReaction>
</comment>
<comment type="catalytic activity">
    <reaction evidence="25">
        <text>2,3-di-(9Z)-octadecenoyl-sn-glycerol + H2O = 3-(9Z-octadecenoyl)-sn-glycerol + (9Z)-octadecenoate + H(+)</text>
        <dbReference type="Rhea" id="RHEA:42604"/>
        <dbReference type="ChEBI" id="CHEBI:15377"/>
        <dbReference type="ChEBI" id="CHEBI:15378"/>
        <dbReference type="ChEBI" id="CHEBI:30823"/>
        <dbReference type="ChEBI" id="CHEBI:75824"/>
        <dbReference type="ChEBI" id="CHEBI:75938"/>
    </reaction>
    <physiologicalReaction direction="left-to-right" evidence="25">
        <dbReference type="Rhea" id="RHEA:42605"/>
    </physiologicalReaction>
</comment>
<dbReference type="SUPFAM" id="SSF52266">
    <property type="entry name" value="SGNH hydrolase"/>
    <property type="match status" value="1"/>
</dbReference>
<evidence type="ECO:0000313" key="44">
    <source>
        <dbReference type="Proteomes" id="UP000007819"/>
    </source>
</evidence>
<dbReference type="AlphaFoldDB" id="A0A8R2NL49"/>
<comment type="function">
    <text evidence="20">Calcium-independent membrane-associated phospholipase that catalyzes complete diacylation of phospholipids by hydrolyzing both sn-1 and sn-2 fatty acyl chains attached to the glycerol backbone (phospholipase B activity). Has dual phospholipase and lysophospholipase activities toward diacylphospholipids. Preferentially cleaves sn-2 ester bonds over sn-1 bonds. Acts as a lipase toward glycerolipid substrates. Hydrolyzes fatty acyl chains of diacylglycerols with preference for the sn-2 position and of triacylglycerols with not positional selectivity. May also hydrolyze long chain retinyl esters such as retinyl palmitate. May contribute to digestion of dietary phospholipids, glycerolipids and retinoids, facilitating lipid absorption at the brush border.</text>
</comment>
<keyword evidence="7" id="KW-0677">Repeat</keyword>
<evidence type="ECO:0000256" key="30">
    <source>
        <dbReference type="ARBA" id="ARBA00048362"/>
    </source>
</evidence>
<evidence type="ECO:0000256" key="6">
    <source>
        <dbReference type="ARBA" id="ARBA00022729"/>
    </source>
</evidence>
<comment type="catalytic activity">
    <reaction evidence="30">
        <text>1-hexadecanoyl-2-(9Z,12Z-octadecadienoyl)-sn-glycero-3-phosphocholine + H2O = 2-(9Z,12Z-octadecadienoyl)-sn-glycero-3-phosphocholine + hexadecanoate + H(+)</text>
        <dbReference type="Rhea" id="RHEA:40971"/>
        <dbReference type="ChEBI" id="CHEBI:7896"/>
        <dbReference type="ChEBI" id="CHEBI:15377"/>
        <dbReference type="ChEBI" id="CHEBI:15378"/>
        <dbReference type="ChEBI" id="CHEBI:73002"/>
        <dbReference type="ChEBI" id="CHEBI:76084"/>
    </reaction>
    <physiologicalReaction direction="left-to-right" evidence="30">
        <dbReference type="Rhea" id="RHEA:40972"/>
    </physiologicalReaction>
</comment>
<evidence type="ECO:0000256" key="27">
    <source>
        <dbReference type="ARBA" id="ARBA00048049"/>
    </source>
</evidence>
<dbReference type="InterPro" id="IPR038885">
    <property type="entry name" value="PLB1"/>
</dbReference>
<comment type="catalytic activity">
    <reaction evidence="21">
        <text>1-hexadecanoyl-2-(9Z)-octadecenoyl-3-octadecanoyl-sn-glycerol + H2O = 2-(9Z-octadecenoyl)-3-octadecanoyl-sn-glycerol + hexadecanoate + H(+)</text>
        <dbReference type="Rhea" id="RHEA:41107"/>
        <dbReference type="ChEBI" id="CHEBI:7896"/>
        <dbReference type="ChEBI" id="CHEBI:15377"/>
        <dbReference type="ChEBI" id="CHEBI:15378"/>
        <dbReference type="ChEBI" id="CHEBI:75558"/>
        <dbReference type="ChEBI" id="CHEBI:77623"/>
    </reaction>
    <physiologicalReaction direction="left-to-right" evidence="21">
        <dbReference type="Rhea" id="RHEA:41108"/>
    </physiologicalReaction>
</comment>
<evidence type="ECO:0000256" key="33">
    <source>
        <dbReference type="ARBA" id="ARBA00048454"/>
    </source>
</evidence>
<evidence type="ECO:0000256" key="32">
    <source>
        <dbReference type="ARBA" id="ARBA00048386"/>
    </source>
</evidence>
<dbReference type="GO" id="GO:0004806">
    <property type="term" value="F:triacylglycerol lipase activity"/>
    <property type="evidence" value="ECO:0007669"/>
    <property type="project" value="UniProtKB-EC"/>
</dbReference>
<comment type="catalytic activity">
    <reaction evidence="40">
        <text>1,2-dihexadecanoyl-sn-glycero-3-phosphocholine + 2 H2O = sn-glycerol 3-phosphocholine + 2 hexadecanoate + 2 H(+)</text>
        <dbReference type="Rhea" id="RHEA:40975"/>
        <dbReference type="ChEBI" id="CHEBI:7896"/>
        <dbReference type="ChEBI" id="CHEBI:15377"/>
        <dbReference type="ChEBI" id="CHEBI:15378"/>
        <dbReference type="ChEBI" id="CHEBI:16870"/>
        <dbReference type="ChEBI" id="CHEBI:72999"/>
    </reaction>
    <physiologicalReaction direction="left-to-right" evidence="40">
        <dbReference type="Rhea" id="RHEA:40976"/>
    </physiologicalReaction>
</comment>
<comment type="catalytic activity">
    <reaction evidence="36">
        <text>1-hexadecanoyl-2-(9Z-octadecenoyl)-sn-glycero-3-phosphocholine + H2O = 1-hexadecanoyl-sn-glycero-3-phosphocholine + (9Z)-octadecenoate + H(+)</text>
        <dbReference type="Rhea" id="RHEA:38779"/>
        <dbReference type="ChEBI" id="CHEBI:15377"/>
        <dbReference type="ChEBI" id="CHEBI:15378"/>
        <dbReference type="ChEBI" id="CHEBI:30823"/>
        <dbReference type="ChEBI" id="CHEBI:72998"/>
        <dbReference type="ChEBI" id="CHEBI:73001"/>
    </reaction>
    <physiologicalReaction direction="left-to-right" evidence="36">
        <dbReference type="Rhea" id="RHEA:38780"/>
    </physiologicalReaction>
</comment>
<comment type="catalytic activity">
    <reaction evidence="28">
        <text>1,2-di-(9Z-octadecenoyl)-sn-glycero-3-phosphocholine + H2O = 1-(9Z-octadecenoyl)-sn-glycero-3-phosphocholine + (9Z)-octadecenoate + H(+)</text>
        <dbReference type="Rhea" id="RHEA:40923"/>
        <dbReference type="ChEBI" id="CHEBI:15377"/>
        <dbReference type="ChEBI" id="CHEBI:15378"/>
        <dbReference type="ChEBI" id="CHEBI:28610"/>
        <dbReference type="ChEBI" id="CHEBI:30823"/>
        <dbReference type="ChEBI" id="CHEBI:74669"/>
    </reaction>
    <physiologicalReaction direction="left-to-right" evidence="28">
        <dbReference type="Rhea" id="RHEA:40924"/>
    </physiologicalReaction>
</comment>
<comment type="catalytic activity">
    <reaction evidence="13">
        <text>a triacylglycerol + H2O = a diacylglycerol + a fatty acid + H(+)</text>
        <dbReference type="Rhea" id="RHEA:12044"/>
        <dbReference type="ChEBI" id="CHEBI:15377"/>
        <dbReference type="ChEBI" id="CHEBI:15378"/>
        <dbReference type="ChEBI" id="CHEBI:17855"/>
        <dbReference type="ChEBI" id="CHEBI:18035"/>
        <dbReference type="ChEBI" id="CHEBI:28868"/>
        <dbReference type="EC" id="3.1.1.3"/>
    </reaction>
    <physiologicalReaction direction="left-to-right" evidence="13">
        <dbReference type="Rhea" id="RHEA:12045"/>
    </physiologicalReaction>
</comment>
<dbReference type="OMA" id="NDFCTNI"/>
<comment type="catalytic activity">
    <reaction evidence="14">
        <text>1-hexadecanoyl-2-(9Z,12Z-octadecadienoyl)-sn-glycero-3-phosphocholine + H2O = (9Z,12Z)-octadecadienoate + 1-hexadecanoyl-sn-glycero-3-phosphocholine + H(+)</text>
        <dbReference type="Rhea" id="RHEA:40811"/>
        <dbReference type="ChEBI" id="CHEBI:15377"/>
        <dbReference type="ChEBI" id="CHEBI:15378"/>
        <dbReference type="ChEBI" id="CHEBI:30245"/>
        <dbReference type="ChEBI" id="CHEBI:72998"/>
        <dbReference type="ChEBI" id="CHEBI:73002"/>
    </reaction>
    <physiologicalReaction direction="left-to-right" evidence="14">
        <dbReference type="Rhea" id="RHEA:40812"/>
    </physiologicalReaction>
</comment>
<dbReference type="GO" id="GO:0004623">
    <property type="term" value="F:phospholipase A2 activity"/>
    <property type="evidence" value="ECO:0007669"/>
    <property type="project" value="UniProtKB-EC"/>
</dbReference>
<sequence>MRRFFEKDIIAISACFLWCCTVTLTWKPNFQSPKWTQQMSNENLTDIPKSVIQLQDRILYPTRLFLQNMFSSQYQIDKSRMLQRTQERQLKSSKFFCNTNGTRSETRPTSVHELRPGDFDVIGSVGDSLTVGTGSFSYFLPQLVVDHRGSSWTAGGQGTWREFLTLPNILKVFNPKLIGYAYGDALAEQRFSQFNVAEVGALSRDLPFMTRELVKRMKMDKRVNITEDWKLVTMMMTSNTFCLELCYEDYTTYAEKYRQNILTALLYIKENLPRTMVNLILSPNLEILLKFTNLPKICFFTHILECPCLYSIQYKHKLSDYIKVMKQFQEVEKEIVESEEMKNKDDFTVVLQVFTEDLKFPLNRFNTTDTTYLASDCFHFSQKGYARAANALWNNMMEPVGRKSTDWSKEFDRFNCPTKDSPYIGTWKNSII</sequence>
<dbReference type="Pfam" id="PF00657">
    <property type="entry name" value="Lipase_GDSL"/>
    <property type="match status" value="1"/>
</dbReference>
<evidence type="ECO:0000256" key="24">
    <source>
        <dbReference type="ARBA" id="ARBA00047459"/>
    </source>
</evidence>
<comment type="catalytic activity">
    <reaction evidence="33">
        <text>a 1-acyl-sn-glycero-3-phosphocholine + H2O = sn-glycerol 3-phosphocholine + a fatty acid + H(+)</text>
        <dbReference type="Rhea" id="RHEA:15177"/>
        <dbReference type="ChEBI" id="CHEBI:15377"/>
        <dbReference type="ChEBI" id="CHEBI:15378"/>
        <dbReference type="ChEBI" id="CHEBI:16870"/>
        <dbReference type="ChEBI" id="CHEBI:28868"/>
        <dbReference type="ChEBI" id="CHEBI:58168"/>
        <dbReference type="EC" id="3.1.1.5"/>
    </reaction>
    <physiologicalReaction direction="left-to-right" evidence="33">
        <dbReference type="Rhea" id="RHEA:15178"/>
    </physiologicalReaction>
</comment>
<dbReference type="OrthoDB" id="10265800at2759"/>
<dbReference type="GO" id="GO:0004622">
    <property type="term" value="F:phosphatidylcholine lysophospholipase activity"/>
    <property type="evidence" value="ECO:0007669"/>
    <property type="project" value="UniProtKB-EC"/>
</dbReference>
<protein>
    <recommendedName>
        <fullName evidence="3">Phospholipase B1, membrane-associated</fullName>
    </recommendedName>
    <alternativeName>
        <fullName evidence="16">Lysophospholipase</fullName>
    </alternativeName>
    <alternativeName>
        <fullName evidence="17">Phospholipase A2</fullName>
    </alternativeName>
    <alternativeName>
        <fullName evidence="19">Phospholipase B/lipase</fullName>
    </alternativeName>
    <alternativeName>
        <fullName evidence="18">Triacylglycerol lipase</fullName>
    </alternativeName>
</protein>
<evidence type="ECO:0000256" key="31">
    <source>
        <dbReference type="ARBA" id="ARBA00048374"/>
    </source>
</evidence>